<protein>
    <recommendedName>
        <fullName evidence="4">PH domain-containing protein</fullName>
    </recommendedName>
</protein>
<dbReference type="EMBL" id="OX451738">
    <property type="protein sequence ID" value="CAI8603459.1"/>
    <property type="molecule type" value="Genomic_DNA"/>
</dbReference>
<evidence type="ECO:0000313" key="3">
    <source>
        <dbReference type="Proteomes" id="UP001157006"/>
    </source>
</evidence>
<proteinExistence type="predicted"/>
<accession>A0AAV1A2H8</accession>
<dbReference type="Proteomes" id="UP001157006">
    <property type="component" value="Chromosome 3"/>
</dbReference>
<keyword evidence="1" id="KW-0812">Transmembrane</keyword>
<feature type="transmembrane region" description="Helical" evidence="1">
    <location>
        <begin position="68"/>
        <end position="86"/>
    </location>
</feature>
<keyword evidence="1" id="KW-0472">Membrane</keyword>
<organism evidence="2 3">
    <name type="scientific">Vicia faba</name>
    <name type="common">Broad bean</name>
    <name type="synonym">Faba vulgaris</name>
    <dbReference type="NCBI Taxonomy" id="3906"/>
    <lineage>
        <taxon>Eukaryota</taxon>
        <taxon>Viridiplantae</taxon>
        <taxon>Streptophyta</taxon>
        <taxon>Embryophyta</taxon>
        <taxon>Tracheophyta</taxon>
        <taxon>Spermatophyta</taxon>
        <taxon>Magnoliopsida</taxon>
        <taxon>eudicotyledons</taxon>
        <taxon>Gunneridae</taxon>
        <taxon>Pentapetalae</taxon>
        <taxon>rosids</taxon>
        <taxon>fabids</taxon>
        <taxon>Fabales</taxon>
        <taxon>Fabaceae</taxon>
        <taxon>Papilionoideae</taxon>
        <taxon>50 kb inversion clade</taxon>
        <taxon>NPAAA clade</taxon>
        <taxon>Hologalegina</taxon>
        <taxon>IRL clade</taxon>
        <taxon>Fabeae</taxon>
        <taxon>Vicia</taxon>
    </lineage>
</organism>
<evidence type="ECO:0000313" key="2">
    <source>
        <dbReference type="EMBL" id="CAI8603459.1"/>
    </source>
</evidence>
<dbReference type="AlphaFoldDB" id="A0AAV1A2H8"/>
<evidence type="ECO:0000256" key="1">
    <source>
        <dbReference type="SAM" id="Phobius"/>
    </source>
</evidence>
<keyword evidence="3" id="KW-1185">Reference proteome</keyword>
<evidence type="ECO:0008006" key="4">
    <source>
        <dbReference type="Google" id="ProtNLM"/>
    </source>
</evidence>
<gene>
    <name evidence="2" type="ORF">VFH_III087320</name>
</gene>
<reference evidence="2 3" key="1">
    <citation type="submission" date="2023-01" db="EMBL/GenBank/DDBJ databases">
        <authorList>
            <person name="Kreplak J."/>
        </authorList>
    </citation>
    <scope>NUCLEOTIDE SEQUENCE [LARGE SCALE GENOMIC DNA]</scope>
</reference>
<keyword evidence="1" id="KW-1133">Transmembrane helix</keyword>
<sequence>MYRNRNSSPLRFSSGTTIHYWSYHVLQTDVHTIFTSSFERSEEEVNTWRENIREKLCYFEEELVKGKVVLEHIIFLFCILISFWCLDFEEKILTINSTLKQQLAQ</sequence>
<name>A0AAV1A2H8_VICFA</name>